<feature type="compositionally biased region" description="Gly residues" evidence="1">
    <location>
        <begin position="261"/>
        <end position="271"/>
    </location>
</feature>
<keyword evidence="3" id="KW-0732">Signal</keyword>
<feature type="transmembrane region" description="Helical" evidence="2">
    <location>
        <begin position="282"/>
        <end position="306"/>
    </location>
</feature>
<dbReference type="EMBL" id="MU150235">
    <property type="protein sequence ID" value="KAF9467943.1"/>
    <property type="molecule type" value="Genomic_DNA"/>
</dbReference>
<gene>
    <name evidence="4" type="ORF">BDZ94DRAFT_1210476</name>
</gene>
<keyword evidence="2" id="KW-1133">Transmembrane helix</keyword>
<feature type="compositionally biased region" description="Low complexity" evidence="1">
    <location>
        <begin position="240"/>
        <end position="260"/>
    </location>
</feature>
<proteinExistence type="predicted"/>
<feature type="signal peptide" evidence="3">
    <location>
        <begin position="1"/>
        <end position="22"/>
    </location>
</feature>
<evidence type="ECO:0000256" key="1">
    <source>
        <dbReference type="SAM" id="MobiDB-lite"/>
    </source>
</evidence>
<protein>
    <submittedName>
        <fullName evidence="4">Uncharacterized protein</fullName>
    </submittedName>
</protein>
<feature type="chain" id="PRO_5040176381" evidence="3">
    <location>
        <begin position="23"/>
        <end position="459"/>
    </location>
</feature>
<keyword evidence="5" id="KW-1185">Reference proteome</keyword>
<evidence type="ECO:0000256" key="2">
    <source>
        <dbReference type="SAM" id="Phobius"/>
    </source>
</evidence>
<comment type="caution">
    <text evidence="4">The sequence shown here is derived from an EMBL/GenBank/DDBJ whole genome shotgun (WGS) entry which is preliminary data.</text>
</comment>
<feature type="compositionally biased region" description="Polar residues" evidence="1">
    <location>
        <begin position="332"/>
        <end position="345"/>
    </location>
</feature>
<accession>A0A9P5YDF1</accession>
<feature type="compositionally biased region" description="Polar residues" evidence="1">
    <location>
        <begin position="221"/>
        <end position="239"/>
    </location>
</feature>
<sequence length="459" mass="47504">MTLMYLSKALWGILALPTLSAAYTWNFKSLPQQCSNLTISISGSGGKPPYRVLVVPFGPTPLDKVEARRIIDQPFPDNSNTVSFKLSYPADSQFVAVVSDSSGFGTGGTSVAAQVTDSSDSSCFDKTKSVEPLFGLILDPPNQIVQCQNTRLSWTRGTVQGTPKFFGVIPGGQSFAVPQSDITDQSNDGKGIGFTWKPSIKGGTTLLLIAGDDRGNGTGGSFFQTVSNGPENDDSCLSNTSPSSTPGSPAGGTYPTSSTGAGVGGGGGGGGGDDDGGSKTNVGAIVGGVVGGVAFLTAIILVLFFMRRRSKHSRRQKERPVDLLNADEGDESPTSGPGGRTSTRNELPEYYQPEPFMVPDPTIRSSYDGTGATSSEGRPLSGYTSTSRSGTPDLLGSVYGGTGTSGAGSSAGGRKGAFRPMRPVNVIQHDDAGPQEPAGGAEEEVETVELPPAYTNIRK</sequence>
<dbReference type="OrthoDB" id="3267813at2759"/>
<dbReference type="AlphaFoldDB" id="A0A9P5YDF1"/>
<feature type="compositionally biased region" description="Polar residues" evidence="1">
    <location>
        <begin position="363"/>
        <end position="390"/>
    </location>
</feature>
<keyword evidence="2" id="KW-0812">Transmembrane</keyword>
<name>A0A9P5YDF1_9AGAR</name>
<evidence type="ECO:0000256" key="3">
    <source>
        <dbReference type="SAM" id="SignalP"/>
    </source>
</evidence>
<dbReference type="Proteomes" id="UP000807353">
    <property type="component" value="Unassembled WGS sequence"/>
</dbReference>
<feature type="compositionally biased region" description="Gly residues" evidence="1">
    <location>
        <begin position="398"/>
        <end position="415"/>
    </location>
</feature>
<feature type="region of interest" description="Disordered" evidence="1">
    <location>
        <begin position="311"/>
        <end position="459"/>
    </location>
</feature>
<evidence type="ECO:0000313" key="4">
    <source>
        <dbReference type="EMBL" id="KAF9467943.1"/>
    </source>
</evidence>
<keyword evidence="2" id="KW-0472">Membrane</keyword>
<reference evidence="4" key="1">
    <citation type="submission" date="2020-11" db="EMBL/GenBank/DDBJ databases">
        <authorList>
            <consortium name="DOE Joint Genome Institute"/>
            <person name="Ahrendt S."/>
            <person name="Riley R."/>
            <person name="Andreopoulos W."/>
            <person name="Labutti K."/>
            <person name="Pangilinan J."/>
            <person name="Ruiz-Duenas F.J."/>
            <person name="Barrasa J.M."/>
            <person name="Sanchez-Garcia M."/>
            <person name="Camarero S."/>
            <person name="Miyauchi S."/>
            <person name="Serrano A."/>
            <person name="Linde D."/>
            <person name="Babiker R."/>
            <person name="Drula E."/>
            <person name="Ayuso-Fernandez I."/>
            <person name="Pacheco R."/>
            <person name="Padilla G."/>
            <person name="Ferreira P."/>
            <person name="Barriuso J."/>
            <person name="Kellner H."/>
            <person name="Castanera R."/>
            <person name="Alfaro M."/>
            <person name="Ramirez L."/>
            <person name="Pisabarro A.G."/>
            <person name="Kuo A."/>
            <person name="Tritt A."/>
            <person name="Lipzen A."/>
            <person name="He G."/>
            <person name="Yan M."/>
            <person name="Ng V."/>
            <person name="Cullen D."/>
            <person name="Martin F."/>
            <person name="Rosso M.-N."/>
            <person name="Henrissat B."/>
            <person name="Hibbett D."/>
            <person name="Martinez A.T."/>
            <person name="Grigoriev I.V."/>
        </authorList>
    </citation>
    <scope>NUCLEOTIDE SEQUENCE</scope>
    <source>
        <strain evidence="4">CBS 247.69</strain>
    </source>
</reference>
<feature type="region of interest" description="Disordered" evidence="1">
    <location>
        <begin position="219"/>
        <end position="275"/>
    </location>
</feature>
<evidence type="ECO:0000313" key="5">
    <source>
        <dbReference type="Proteomes" id="UP000807353"/>
    </source>
</evidence>
<organism evidence="4 5">
    <name type="scientific">Collybia nuda</name>
    <dbReference type="NCBI Taxonomy" id="64659"/>
    <lineage>
        <taxon>Eukaryota</taxon>
        <taxon>Fungi</taxon>
        <taxon>Dikarya</taxon>
        <taxon>Basidiomycota</taxon>
        <taxon>Agaricomycotina</taxon>
        <taxon>Agaricomycetes</taxon>
        <taxon>Agaricomycetidae</taxon>
        <taxon>Agaricales</taxon>
        <taxon>Tricholomatineae</taxon>
        <taxon>Clitocybaceae</taxon>
        <taxon>Collybia</taxon>
    </lineage>
</organism>